<dbReference type="EMBL" id="FLQV01001425">
    <property type="protein sequence ID" value="SBS99651.1"/>
    <property type="molecule type" value="Genomic_DNA"/>
</dbReference>
<dbReference type="VEuPathDB" id="PlasmoDB:PocGH01_00086900"/>
<reference evidence="3" key="1">
    <citation type="submission" date="2016-05" db="EMBL/GenBank/DDBJ databases">
        <authorList>
            <person name="Naeem Raeece"/>
        </authorList>
    </citation>
    <scope>NUCLEOTIDE SEQUENCE [LARGE SCALE GENOMIC DNA]</scope>
</reference>
<organism evidence="2 3">
    <name type="scientific">Plasmodium ovale curtisi</name>
    <dbReference type="NCBI Taxonomy" id="864141"/>
    <lineage>
        <taxon>Eukaryota</taxon>
        <taxon>Sar</taxon>
        <taxon>Alveolata</taxon>
        <taxon>Apicomplexa</taxon>
        <taxon>Aconoidasida</taxon>
        <taxon>Haemosporida</taxon>
        <taxon>Plasmodiidae</taxon>
        <taxon>Plasmodium</taxon>
        <taxon>Plasmodium (Plasmodium)</taxon>
    </lineage>
</organism>
<dbReference type="InterPro" id="IPR008780">
    <property type="entry name" value="Plasmodium_Vir"/>
</dbReference>
<keyword evidence="1" id="KW-0812">Transmembrane</keyword>
<gene>
    <name evidence="2" type="ORF">POVCU1_054200</name>
</gene>
<feature type="transmembrane region" description="Helical" evidence="1">
    <location>
        <begin position="272"/>
        <end position="295"/>
    </location>
</feature>
<keyword evidence="1" id="KW-1133">Transmembrane helix</keyword>
<protein>
    <submittedName>
        <fullName evidence="2">PIR Superfamily Protein</fullName>
    </submittedName>
</protein>
<evidence type="ECO:0000313" key="3">
    <source>
        <dbReference type="Proteomes" id="UP000078546"/>
    </source>
</evidence>
<keyword evidence="1" id="KW-0472">Membrane</keyword>
<name>A0A1A8X4X4_PLAOA</name>
<dbReference type="Proteomes" id="UP000078546">
    <property type="component" value="Unassembled WGS sequence"/>
</dbReference>
<dbReference type="AlphaFoldDB" id="A0A1A8X4X4"/>
<evidence type="ECO:0000256" key="1">
    <source>
        <dbReference type="SAM" id="Phobius"/>
    </source>
</evidence>
<sequence>MSESKEDERYDSFDEYYYNRKLIRDVQGNLEDNDFNTFPNDVLNGITENKESVMRDCLKLRKYLIRLNSKKPCLNNNCCVYINHWLNSIVRNSYKSNSNIFDIYNTYMNHKSNTDVKILCSKLNYMAKDIYEKSTELHNMYHYYSNLKEHGKSFCNYAKKCAEMYNVITSNSEKLKNIEYYTILKGFKDVFEKDKLISEKQCGGDIPNLYLPEYPNTSSQKELTITGLHPEAHTDFSPGIGSFDENKSVIKGEKEVEKNEHTPHLSTSLGSLIPVSLFSALVGIPMLLLILYRFTPIGSWFLHRMCRGKNSLDNIDEETHNFGLPTSEFQQEHFEKKDYNLSFYSVNN</sequence>
<evidence type="ECO:0000313" key="2">
    <source>
        <dbReference type="EMBL" id="SBS99651.1"/>
    </source>
</evidence>
<proteinExistence type="predicted"/>
<accession>A0A1A8X4X4</accession>
<dbReference type="Pfam" id="PF05795">
    <property type="entry name" value="Plasmodium_Vir"/>
    <property type="match status" value="1"/>
</dbReference>